<feature type="transmembrane region" description="Helical" evidence="6">
    <location>
        <begin position="242"/>
        <end position="266"/>
    </location>
</feature>
<evidence type="ECO:0000256" key="1">
    <source>
        <dbReference type="ARBA" id="ARBA00004141"/>
    </source>
</evidence>
<feature type="transmembrane region" description="Helical" evidence="6">
    <location>
        <begin position="87"/>
        <end position="111"/>
    </location>
</feature>
<dbReference type="PANTHER" id="PTHR33048">
    <property type="entry name" value="PTH11-LIKE INTEGRAL MEMBRANE PROTEIN (AFU_ORTHOLOGUE AFUA_5G11245)"/>
    <property type="match status" value="1"/>
</dbReference>
<feature type="domain" description="Rhodopsin" evidence="7">
    <location>
        <begin position="26"/>
        <end position="267"/>
    </location>
</feature>
<dbReference type="Pfam" id="PF20684">
    <property type="entry name" value="Fung_rhodopsin"/>
    <property type="match status" value="1"/>
</dbReference>
<dbReference type="InterPro" id="IPR049326">
    <property type="entry name" value="Rhodopsin_dom_fungi"/>
</dbReference>
<organism evidence="8 9">
    <name type="scientific">Choiromyces venosus 120613-1</name>
    <dbReference type="NCBI Taxonomy" id="1336337"/>
    <lineage>
        <taxon>Eukaryota</taxon>
        <taxon>Fungi</taxon>
        <taxon>Dikarya</taxon>
        <taxon>Ascomycota</taxon>
        <taxon>Pezizomycotina</taxon>
        <taxon>Pezizomycetes</taxon>
        <taxon>Pezizales</taxon>
        <taxon>Tuberaceae</taxon>
        <taxon>Choiromyces</taxon>
    </lineage>
</organism>
<keyword evidence="9" id="KW-1185">Reference proteome</keyword>
<name>A0A3N4JQD8_9PEZI</name>
<evidence type="ECO:0000256" key="6">
    <source>
        <dbReference type="SAM" id="Phobius"/>
    </source>
</evidence>
<feature type="transmembrane region" description="Helical" evidence="6">
    <location>
        <begin position="123"/>
        <end position="145"/>
    </location>
</feature>
<dbReference type="STRING" id="1336337.A0A3N4JQD8"/>
<comment type="similarity">
    <text evidence="5">Belongs to the SAT4 family.</text>
</comment>
<dbReference type="PANTHER" id="PTHR33048:SF129">
    <property type="entry name" value="INTEGRAL MEMBRANE PROTEIN-RELATED"/>
    <property type="match status" value="1"/>
</dbReference>
<keyword evidence="3 6" id="KW-1133">Transmembrane helix</keyword>
<sequence>MYNSRQQTLLGVENALIFITVAVVAIRIYSRGWLSRTFGTDDVLMVIATAFAIAFTVITSVHLNYGWGISIYSPEQDPAWLGPSRKVLWSSQLCFVICTTLSKISILTFYLRIFDTTNRKFRNLVYLGLSLVSSIGVAFILVVIFQCRPVQAYWDPSLGRNCLRTTTPYLVNWALNTFTDFYVFLLPIKSVWDLQLPRRQKIGLLIVFAGGLVVCITGAVRIACIVAVFALQSDYTWIGTDLWIVTAAELDLGIICASVPALKAFLARFFPRLLHRPIISKSVQSISSRSYPMNSMAVGSTHVRKWTESEEFIITIGMGSIGPEMAKEHRDQAQERSMG</sequence>
<dbReference type="GO" id="GO:0016020">
    <property type="term" value="C:membrane"/>
    <property type="evidence" value="ECO:0007669"/>
    <property type="project" value="UniProtKB-SubCell"/>
</dbReference>
<evidence type="ECO:0000256" key="4">
    <source>
        <dbReference type="ARBA" id="ARBA00023136"/>
    </source>
</evidence>
<dbReference type="OrthoDB" id="5393606at2759"/>
<feature type="transmembrane region" description="Helical" evidence="6">
    <location>
        <begin position="42"/>
        <end position="67"/>
    </location>
</feature>
<feature type="transmembrane region" description="Helical" evidence="6">
    <location>
        <begin position="204"/>
        <end position="230"/>
    </location>
</feature>
<feature type="transmembrane region" description="Helical" evidence="6">
    <location>
        <begin position="12"/>
        <end position="30"/>
    </location>
</feature>
<comment type="subcellular location">
    <subcellularLocation>
        <location evidence="1">Membrane</location>
        <topology evidence="1">Multi-pass membrane protein</topology>
    </subcellularLocation>
</comment>
<dbReference type="Proteomes" id="UP000276215">
    <property type="component" value="Unassembled WGS sequence"/>
</dbReference>
<feature type="transmembrane region" description="Helical" evidence="6">
    <location>
        <begin position="173"/>
        <end position="192"/>
    </location>
</feature>
<dbReference type="AlphaFoldDB" id="A0A3N4JQD8"/>
<reference evidence="8 9" key="1">
    <citation type="journal article" date="2018" name="Nat. Ecol. Evol.">
        <title>Pezizomycetes genomes reveal the molecular basis of ectomycorrhizal truffle lifestyle.</title>
        <authorList>
            <person name="Murat C."/>
            <person name="Payen T."/>
            <person name="Noel B."/>
            <person name="Kuo A."/>
            <person name="Morin E."/>
            <person name="Chen J."/>
            <person name="Kohler A."/>
            <person name="Krizsan K."/>
            <person name="Balestrini R."/>
            <person name="Da Silva C."/>
            <person name="Montanini B."/>
            <person name="Hainaut M."/>
            <person name="Levati E."/>
            <person name="Barry K.W."/>
            <person name="Belfiori B."/>
            <person name="Cichocki N."/>
            <person name="Clum A."/>
            <person name="Dockter R.B."/>
            <person name="Fauchery L."/>
            <person name="Guy J."/>
            <person name="Iotti M."/>
            <person name="Le Tacon F."/>
            <person name="Lindquist E.A."/>
            <person name="Lipzen A."/>
            <person name="Malagnac F."/>
            <person name="Mello A."/>
            <person name="Molinier V."/>
            <person name="Miyauchi S."/>
            <person name="Poulain J."/>
            <person name="Riccioni C."/>
            <person name="Rubini A."/>
            <person name="Sitrit Y."/>
            <person name="Splivallo R."/>
            <person name="Traeger S."/>
            <person name="Wang M."/>
            <person name="Zifcakova L."/>
            <person name="Wipf D."/>
            <person name="Zambonelli A."/>
            <person name="Paolocci F."/>
            <person name="Nowrousian M."/>
            <person name="Ottonello S."/>
            <person name="Baldrian P."/>
            <person name="Spatafora J.W."/>
            <person name="Henrissat B."/>
            <person name="Nagy L.G."/>
            <person name="Aury J.M."/>
            <person name="Wincker P."/>
            <person name="Grigoriev I.V."/>
            <person name="Bonfante P."/>
            <person name="Martin F.M."/>
        </authorList>
    </citation>
    <scope>NUCLEOTIDE SEQUENCE [LARGE SCALE GENOMIC DNA]</scope>
    <source>
        <strain evidence="8 9">120613-1</strain>
    </source>
</reference>
<keyword evidence="2 6" id="KW-0812">Transmembrane</keyword>
<keyword evidence="4 6" id="KW-0472">Membrane</keyword>
<evidence type="ECO:0000256" key="2">
    <source>
        <dbReference type="ARBA" id="ARBA00022692"/>
    </source>
</evidence>
<dbReference type="EMBL" id="ML120379">
    <property type="protein sequence ID" value="RPB00493.1"/>
    <property type="molecule type" value="Genomic_DNA"/>
</dbReference>
<evidence type="ECO:0000313" key="8">
    <source>
        <dbReference type="EMBL" id="RPB00493.1"/>
    </source>
</evidence>
<gene>
    <name evidence="8" type="ORF">L873DRAFT_1680359</name>
</gene>
<dbReference type="InterPro" id="IPR052337">
    <property type="entry name" value="SAT4-like"/>
</dbReference>
<accession>A0A3N4JQD8</accession>
<evidence type="ECO:0000259" key="7">
    <source>
        <dbReference type="Pfam" id="PF20684"/>
    </source>
</evidence>
<evidence type="ECO:0000256" key="3">
    <source>
        <dbReference type="ARBA" id="ARBA00022989"/>
    </source>
</evidence>
<evidence type="ECO:0000313" key="9">
    <source>
        <dbReference type="Proteomes" id="UP000276215"/>
    </source>
</evidence>
<evidence type="ECO:0000256" key="5">
    <source>
        <dbReference type="ARBA" id="ARBA00038359"/>
    </source>
</evidence>
<proteinExistence type="inferred from homology"/>
<protein>
    <recommendedName>
        <fullName evidence="7">Rhodopsin domain-containing protein</fullName>
    </recommendedName>
</protein>